<dbReference type="PROSITE" id="PS50893">
    <property type="entry name" value="ABC_TRANSPORTER_2"/>
    <property type="match status" value="1"/>
</dbReference>
<dbReference type="FunFam" id="3.40.50.300:FF:000134">
    <property type="entry name" value="Iron-enterobactin ABC transporter ATP-binding protein"/>
    <property type="match status" value="1"/>
</dbReference>
<dbReference type="EMBL" id="JACHEP010000001">
    <property type="protein sequence ID" value="MBB5323467.1"/>
    <property type="molecule type" value="Genomic_DNA"/>
</dbReference>
<organism evidence="6 7">
    <name type="scientific">Anoxybacteroides tepidamans</name>
    <dbReference type="NCBI Taxonomy" id="265948"/>
    <lineage>
        <taxon>Bacteria</taxon>
        <taxon>Bacillati</taxon>
        <taxon>Bacillota</taxon>
        <taxon>Bacilli</taxon>
        <taxon>Bacillales</taxon>
        <taxon>Anoxybacillaceae</taxon>
        <taxon>Anoxybacteroides</taxon>
    </lineage>
</organism>
<keyword evidence="4" id="KW-1278">Translocase</keyword>
<evidence type="ECO:0000259" key="5">
    <source>
        <dbReference type="PROSITE" id="PS50893"/>
    </source>
</evidence>
<evidence type="ECO:0000313" key="7">
    <source>
        <dbReference type="Proteomes" id="UP000520011"/>
    </source>
</evidence>
<accession>A0A7W8IPH8</accession>
<dbReference type="InterPro" id="IPR003439">
    <property type="entry name" value="ABC_transporter-like_ATP-bd"/>
</dbReference>
<evidence type="ECO:0000256" key="2">
    <source>
        <dbReference type="ARBA" id="ARBA00022741"/>
    </source>
</evidence>
<sequence>MLEVHDLSYRYDEKTVLHDVTFTVEKGEFFGILGPNGSGKTTLLKLLSKELAMQKGMITLNGTPLVSFSQKELAQLVAVLPQNVETSFGYTVKETVELGRYAHQRGLFPKWTDDDERAVIEAVERVGLHAKQQQGIDRLSGGERQRVYLARALAQQPSLLLLDEPTNHMDMAQQMNLLDQLKQWTNEKRLTVVAIFHDINLASLYCDRLLLLHEGRVVCIGEPSDIIEESALKHVFDAAVRRQAHPVVPTPLVTFLPKIEPIKKERDVLDSLKVTKSQEQIVVAASKPFKTLSSAVVGAGFQWATHFVNRHVPNDYCCDDAEEEMKQYLKARSFNVHRTVGMMTAVCLEDAAYVYRKEADVALYTVVTAGVGNAVDAAKAWEHESVAQTIGTINIIILIDGQLTDAAFVQAMMTATEAKAKALYDEHVLDPNTNTIATGTSTDCVAIAASQQGAVFDYAGTATPLGKAIGRSVYKATVEALRKYRKRRGDVEC</sequence>
<dbReference type="PANTHER" id="PTHR42794:SF1">
    <property type="entry name" value="HEMIN IMPORT ATP-BINDING PROTEIN HMUV"/>
    <property type="match status" value="1"/>
</dbReference>
<reference evidence="6 7" key="1">
    <citation type="submission" date="2020-08" db="EMBL/GenBank/DDBJ databases">
        <title>Genomic Encyclopedia of Type Strains, Phase IV (KMG-IV): sequencing the most valuable type-strain genomes for metagenomic binning, comparative biology and taxonomic classification.</title>
        <authorList>
            <person name="Goeker M."/>
        </authorList>
    </citation>
    <scope>NUCLEOTIDE SEQUENCE [LARGE SCALE GENOMIC DNA]</scope>
    <source>
        <strain evidence="6 7">DSM 16325</strain>
    </source>
</reference>
<dbReference type="Proteomes" id="UP000520011">
    <property type="component" value="Unassembled WGS sequence"/>
</dbReference>
<dbReference type="CDD" id="cd03214">
    <property type="entry name" value="ABC_Iron-Siderophores_B12_Hemin"/>
    <property type="match status" value="1"/>
</dbReference>
<dbReference type="Gene3D" id="3.40.50.300">
    <property type="entry name" value="P-loop containing nucleotide triphosphate hydrolases"/>
    <property type="match status" value="1"/>
</dbReference>
<evidence type="ECO:0000256" key="1">
    <source>
        <dbReference type="ARBA" id="ARBA00022448"/>
    </source>
</evidence>
<dbReference type="Pfam" id="PF00005">
    <property type="entry name" value="ABC_tran"/>
    <property type="match status" value="1"/>
</dbReference>
<dbReference type="GO" id="GO:0005524">
    <property type="term" value="F:ATP binding"/>
    <property type="evidence" value="ECO:0007669"/>
    <property type="project" value="UniProtKB-KW"/>
</dbReference>
<evidence type="ECO:0000256" key="4">
    <source>
        <dbReference type="ARBA" id="ARBA00022967"/>
    </source>
</evidence>
<name>A0A7W8IPH8_9BACL</name>
<dbReference type="Pfam" id="PF01955">
    <property type="entry name" value="CbiZ"/>
    <property type="match status" value="1"/>
</dbReference>
<evidence type="ECO:0000313" key="6">
    <source>
        <dbReference type="EMBL" id="MBB5323467.1"/>
    </source>
</evidence>
<dbReference type="InterPro" id="IPR027417">
    <property type="entry name" value="P-loop_NTPase"/>
</dbReference>
<comment type="caution">
    <text evidence="6">The sequence shown here is derived from an EMBL/GenBank/DDBJ whole genome shotgun (WGS) entry which is preliminary data.</text>
</comment>
<keyword evidence="2" id="KW-0547">Nucleotide-binding</keyword>
<dbReference type="RefSeq" id="WP_183251201.1">
    <property type="nucleotide sequence ID" value="NZ_JACHEP010000001.1"/>
</dbReference>
<dbReference type="AlphaFoldDB" id="A0A7W8IPH8"/>
<feature type="domain" description="ABC transporter" evidence="5">
    <location>
        <begin position="2"/>
        <end position="239"/>
    </location>
</feature>
<protein>
    <submittedName>
        <fullName evidence="6">Iron complex transport system ATP-binding protein</fullName>
    </submittedName>
</protein>
<dbReference type="SMART" id="SM00382">
    <property type="entry name" value="AAA"/>
    <property type="match status" value="1"/>
</dbReference>
<dbReference type="GO" id="GO:0016887">
    <property type="term" value="F:ATP hydrolysis activity"/>
    <property type="evidence" value="ECO:0007669"/>
    <property type="project" value="InterPro"/>
</dbReference>
<proteinExistence type="predicted"/>
<keyword evidence="1" id="KW-0813">Transport</keyword>
<gene>
    <name evidence="6" type="ORF">HNQ34_000544</name>
</gene>
<dbReference type="InterPro" id="IPR003593">
    <property type="entry name" value="AAA+_ATPase"/>
</dbReference>
<dbReference type="InterPro" id="IPR002808">
    <property type="entry name" value="AdoCbi_amidolase"/>
</dbReference>
<dbReference type="PANTHER" id="PTHR42794">
    <property type="entry name" value="HEMIN IMPORT ATP-BINDING PROTEIN HMUV"/>
    <property type="match status" value="1"/>
</dbReference>
<keyword evidence="7" id="KW-1185">Reference proteome</keyword>
<dbReference type="SUPFAM" id="SSF52540">
    <property type="entry name" value="P-loop containing nucleoside triphosphate hydrolases"/>
    <property type="match status" value="1"/>
</dbReference>
<evidence type="ECO:0000256" key="3">
    <source>
        <dbReference type="ARBA" id="ARBA00022840"/>
    </source>
</evidence>
<keyword evidence="3 6" id="KW-0067">ATP-binding</keyword>